<feature type="region of interest" description="Disordered" evidence="1">
    <location>
        <begin position="1"/>
        <end position="61"/>
    </location>
</feature>
<evidence type="ECO:0000256" key="1">
    <source>
        <dbReference type="SAM" id="MobiDB-lite"/>
    </source>
</evidence>
<organism evidence="2">
    <name type="scientific">Caldilinea aerophila</name>
    <dbReference type="NCBI Taxonomy" id="133453"/>
    <lineage>
        <taxon>Bacteria</taxon>
        <taxon>Bacillati</taxon>
        <taxon>Chloroflexota</taxon>
        <taxon>Caldilineae</taxon>
        <taxon>Caldilineales</taxon>
        <taxon>Caldilineaceae</taxon>
        <taxon>Caldilinea</taxon>
    </lineage>
</organism>
<evidence type="ECO:0000313" key="2">
    <source>
        <dbReference type="EMBL" id="HDX31659.1"/>
    </source>
</evidence>
<dbReference type="EMBL" id="DSMG01000090">
    <property type="protein sequence ID" value="HDX31659.1"/>
    <property type="molecule type" value="Genomic_DNA"/>
</dbReference>
<dbReference type="AlphaFoldDB" id="A0A7C1FFS3"/>
<protein>
    <submittedName>
        <fullName evidence="2">Uncharacterized protein</fullName>
    </submittedName>
</protein>
<reference evidence="2" key="1">
    <citation type="journal article" date="2020" name="mSystems">
        <title>Genome- and Community-Level Interaction Insights into Carbon Utilization and Element Cycling Functions of Hydrothermarchaeota in Hydrothermal Sediment.</title>
        <authorList>
            <person name="Zhou Z."/>
            <person name="Liu Y."/>
            <person name="Xu W."/>
            <person name="Pan J."/>
            <person name="Luo Z.H."/>
            <person name="Li M."/>
        </authorList>
    </citation>
    <scope>NUCLEOTIDE SEQUENCE [LARGE SCALE GENOMIC DNA]</scope>
    <source>
        <strain evidence="2">SpSt-289</strain>
    </source>
</reference>
<gene>
    <name evidence="2" type="ORF">ENQ20_09220</name>
</gene>
<comment type="caution">
    <text evidence="2">The sequence shown here is derived from an EMBL/GenBank/DDBJ whole genome shotgun (WGS) entry which is preliminary data.</text>
</comment>
<proteinExistence type="predicted"/>
<accession>A0A7C1FFS3</accession>
<name>A0A7C1FFS3_9CHLR</name>
<feature type="compositionally biased region" description="Basic and acidic residues" evidence="1">
    <location>
        <begin position="1"/>
        <end position="10"/>
    </location>
</feature>
<sequence length="61" mass="6496">MRSYELRLRQIDGSSQVRPEAGPAMTASMGAASGDAGLESLHPEGCQKRPAKGRTQVARAR</sequence>